<accession>W1N3B6</accession>
<dbReference type="KEGG" id="hhu:AR456_07970"/>
<dbReference type="Proteomes" id="UP000019113">
    <property type="component" value="Unassembled WGS sequence"/>
</dbReference>
<dbReference type="RefSeq" id="WP_021820862.1">
    <property type="nucleotide sequence ID" value="NZ_AVBC01000045.1"/>
</dbReference>
<dbReference type="InterPro" id="IPR025877">
    <property type="entry name" value="MobA-like_NTP_Trfase"/>
</dbReference>
<name>W1N3B6_9GAMM</name>
<keyword evidence="1" id="KW-0460">Magnesium</keyword>
<reference evidence="3 4" key="1">
    <citation type="submission" date="2013-08" db="EMBL/GenBank/DDBJ databases">
        <title>draft genome of Halomonas huanghegensis, strain BJGMM-B45T.</title>
        <authorList>
            <person name="Miao C."/>
            <person name="Wan Y."/>
            <person name="Jin W."/>
        </authorList>
    </citation>
    <scope>NUCLEOTIDE SEQUENCE [LARGE SCALE GENOMIC DNA]</scope>
    <source>
        <strain evidence="3 4">BJGMM-B45</strain>
    </source>
</reference>
<evidence type="ECO:0000256" key="1">
    <source>
        <dbReference type="ARBA" id="ARBA00022842"/>
    </source>
</evidence>
<dbReference type="Gene3D" id="3.90.550.10">
    <property type="entry name" value="Spore Coat Polysaccharide Biosynthesis Protein SpsA, Chain A"/>
    <property type="match status" value="1"/>
</dbReference>
<dbReference type="GO" id="GO:0016779">
    <property type="term" value="F:nucleotidyltransferase activity"/>
    <property type="evidence" value="ECO:0007669"/>
    <property type="project" value="UniProtKB-ARBA"/>
</dbReference>
<dbReference type="eggNOG" id="COG2068">
    <property type="taxonomic scope" value="Bacteria"/>
</dbReference>
<sequence>MSAETVLGMILAAGYSRRFGEDDKRCCRLPDGRTLLESTVAQANEAFPLLRVVVREEDDIRVLGLSGTTPILRVRHAESGLGASLGEAITHLEQDESLQHVSAVAILLGDMPCIRSETLRAMQREAGRSHIIRPSYAGRPGHPVIMGRDFWPELASLRGDEGGKHVIRRHQNQYHEVPVDDAGIHIDVDSLKDLQDID</sequence>
<dbReference type="InterPro" id="IPR029044">
    <property type="entry name" value="Nucleotide-diphossugar_trans"/>
</dbReference>
<dbReference type="CDD" id="cd04182">
    <property type="entry name" value="GT_2_like_f"/>
    <property type="match status" value="1"/>
</dbReference>
<dbReference type="EMBL" id="AVBC01000045">
    <property type="protein sequence ID" value="ERL49450.1"/>
    <property type="molecule type" value="Genomic_DNA"/>
</dbReference>
<dbReference type="AlphaFoldDB" id="W1N3B6"/>
<protein>
    <recommendedName>
        <fullName evidence="2">MobA-like NTP transferase domain-containing protein</fullName>
    </recommendedName>
</protein>
<comment type="caution">
    <text evidence="3">The sequence shown here is derived from an EMBL/GenBank/DDBJ whole genome shotgun (WGS) entry which is preliminary data.</text>
</comment>
<dbReference type="SUPFAM" id="SSF53448">
    <property type="entry name" value="Nucleotide-diphospho-sugar transferases"/>
    <property type="match status" value="1"/>
</dbReference>
<organism evidence="3 4">
    <name type="scientific">Halomonas huangheensis</name>
    <dbReference type="NCBI Taxonomy" id="1178482"/>
    <lineage>
        <taxon>Bacteria</taxon>
        <taxon>Pseudomonadati</taxon>
        <taxon>Pseudomonadota</taxon>
        <taxon>Gammaproteobacteria</taxon>
        <taxon>Oceanospirillales</taxon>
        <taxon>Halomonadaceae</taxon>
        <taxon>Halomonas</taxon>
    </lineage>
</organism>
<evidence type="ECO:0000313" key="3">
    <source>
        <dbReference type="EMBL" id="ERL49450.1"/>
    </source>
</evidence>
<evidence type="ECO:0000259" key="2">
    <source>
        <dbReference type="Pfam" id="PF12804"/>
    </source>
</evidence>
<dbReference type="PANTHER" id="PTHR43777">
    <property type="entry name" value="MOLYBDENUM COFACTOR CYTIDYLYLTRANSFERASE"/>
    <property type="match status" value="1"/>
</dbReference>
<gene>
    <name evidence="3" type="ORF">BJB45_06630</name>
</gene>
<dbReference type="Pfam" id="PF12804">
    <property type="entry name" value="NTP_transf_3"/>
    <property type="match status" value="1"/>
</dbReference>
<feature type="domain" description="MobA-like NTP transferase" evidence="2">
    <location>
        <begin position="8"/>
        <end position="171"/>
    </location>
</feature>
<dbReference type="OrthoDB" id="5298023at2"/>
<keyword evidence="4" id="KW-1185">Reference proteome</keyword>
<proteinExistence type="predicted"/>
<dbReference type="STRING" id="1178482.AR456_07970"/>
<dbReference type="PANTHER" id="PTHR43777:SF1">
    <property type="entry name" value="MOLYBDENUM COFACTOR CYTIDYLYLTRANSFERASE"/>
    <property type="match status" value="1"/>
</dbReference>
<dbReference type="PATRIC" id="fig|1178482.3.peg.3904"/>
<evidence type="ECO:0000313" key="4">
    <source>
        <dbReference type="Proteomes" id="UP000019113"/>
    </source>
</evidence>